<dbReference type="PANTHER" id="PTHR33545">
    <property type="entry name" value="UPF0750 MEMBRANE PROTEIN YITT-RELATED"/>
    <property type="match status" value="1"/>
</dbReference>
<keyword evidence="2" id="KW-1003">Cell membrane</keyword>
<keyword evidence="4 6" id="KW-1133">Transmembrane helix</keyword>
<proteinExistence type="predicted"/>
<dbReference type="EMBL" id="PSNX01000015">
    <property type="protein sequence ID" value="PPE65252.1"/>
    <property type="molecule type" value="Genomic_DNA"/>
</dbReference>
<accession>A0A2S5SR88</accession>
<keyword evidence="5 6" id="KW-0472">Membrane</keyword>
<feature type="transmembrane region" description="Helical" evidence="6">
    <location>
        <begin position="62"/>
        <end position="86"/>
    </location>
</feature>
<name>A0A2S5SR88_9BURK</name>
<feature type="transmembrane region" description="Helical" evidence="6">
    <location>
        <begin position="98"/>
        <end position="118"/>
    </location>
</feature>
<keyword evidence="3 6" id="KW-0812">Transmembrane</keyword>
<dbReference type="AlphaFoldDB" id="A0A2S5SR88"/>
<comment type="caution">
    <text evidence="7">The sequence shown here is derived from an EMBL/GenBank/DDBJ whole genome shotgun (WGS) entry which is preliminary data.</text>
</comment>
<feature type="transmembrane region" description="Helical" evidence="6">
    <location>
        <begin position="163"/>
        <end position="184"/>
    </location>
</feature>
<feature type="transmembrane region" description="Helical" evidence="6">
    <location>
        <begin position="190"/>
        <end position="207"/>
    </location>
</feature>
<comment type="subcellular location">
    <subcellularLocation>
        <location evidence="1">Cell membrane</location>
        <topology evidence="1">Multi-pass membrane protein</topology>
    </subcellularLocation>
</comment>
<organism evidence="7 8">
    <name type="scientific">Caldimonas caldifontis</name>
    <dbReference type="NCBI Taxonomy" id="1452508"/>
    <lineage>
        <taxon>Bacteria</taxon>
        <taxon>Pseudomonadati</taxon>
        <taxon>Pseudomonadota</taxon>
        <taxon>Betaproteobacteria</taxon>
        <taxon>Burkholderiales</taxon>
        <taxon>Sphaerotilaceae</taxon>
        <taxon>Caldimonas</taxon>
    </lineage>
</organism>
<evidence type="ECO:0000256" key="1">
    <source>
        <dbReference type="ARBA" id="ARBA00004651"/>
    </source>
</evidence>
<reference evidence="7 8" key="1">
    <citation type="submission" date="2018-02" db="EMBL/GenBank/DDBJ databases">
        <title>Reclassifiation of [Polyangium] brachysporum DSM 7029 as Guopingzhaonella breviflexa gen. nov., sp. nov., a member of the family Comamonadaceae.</title>
        <authorList>
            <person name="Tang B."/>
        </authorList>
    </citation>
    <scope>NUCLEOTIDE SEQUENCE [LARGE SCALE GENOMIC DNA]</scope>
    <source>
        <strain evidence="7 8">BCRC 80649</strain>
    </source>
</reference>
<sequence length="216" mass="23246">MPTLSPLPAAEARVSAPDPIERHSFFDDAQALVTGTLFISLGVVMFNHTGLLTGGTAGLAFLLHYASGISFGKIFFLINLPFYWIALRKLGRAFTLKTFIAVALLSLFAEFHPLVLGFTGLHPAYAAVMGGLLMGAGFLMLFRHRASLGGVGILALYLQESRGWRAGKVQMAIDCCIVAVAFLTVEPMRVVWSLLGAVALNLILAVNHKPGRYVAQ</sequence>
<evidence type="ECO:0000256" key="6">
    <source>
        <dbReference type="SAM" id="Phobius"/>
    </source>
</evidence>
<evidence type="ECO:0000256" key="2">
    <source>
        <dbReference type="ARBA" id="ARBA00022475"/>
    </source>
</evidence>
<evidence type="ECO:0000256" key="4">
    <source>
        <dbReference type="ARBA" id="ARBA00022989"/>
    </source>
</evidence>
<dbReference type="PANTHER" id="PTHR33545:SF5">
    <property type="entry name" value="UPF0750 MEMBRANE PROTEIN YITT"/>
    <property type="match status" value="1"/>
</dbReference>
<protein>
    <recommendedName>
        <fullName evidence="9">YitT family protein</fullName>
    </recommendedName>
</protein>
<feature type="transmembrane region" description="Helical" evidence="6">
    <location>
        <begin position="31"/>
        <end position="50"/>
    </location>
</feature>
<dbReference type="InterPro" id="IPR003740">
    <property type="entry name" value="YitT"/>
</dbReference>
<feature type="transmembrane region" description="Helical" evidence="6">
    <location>
        <begin position="124"/>
        <end position="142"/>
    </location>
</feature>
<dbReference type="GO" id="GO:0005886">
    <property type="term" value="C:plasma membrane"/>
    <property type="evidence" value="ECO:0007669"/>
    <property type="project" value="UniProtKB-SubCell"/>
</dbReference>
<evidence type="ECO:0000256" key="5">
    <source>
        <dbReference type="ARBA" id="ARBA00023136"/>
    </source>
</evidence>
<evidence type="ECO:0000256" key="3">
    <source>
        <dbReference type="ARBA" id="ARBA00022692"/>
    </source>
</evidence>
<dbReference type="Proteomes" id="UP000238605">
    <property type="component" value="Unassembled WGS sequence"/>
</dbReference>
<dbReference type="OrthoDB" id="3296441at2"/>
<dbReference type="InterPro" id="IPR051461">
    <property type="entry name" value="UPF0750_membrane"/>
</dbReference>
<keyword evidence="8" id="KW-1185">Reference proteome</keyword>
<evidence type="ECO:0000313" key="7">
    <source>
        <dbReference type="EMBL" id="PPE65252.1"/>
    </source>
</evidence>
<evidence type="ECO:0008006" key="9">
    <source>
        <dbReference type="Google" id="ProtNLM"/>
    </source>
</evidence>
<gene>
    <name evidence="7" type="ORF">C1704_15010</name>
</gene>
<evidence type="ECO:0000313" key="8">
    <source>
        <dbReference type="Proteomes" id="UP000238605"/>
    </source>
</evidence>
<dbReference type="Pfam" id="PF02588">
    <property type="entry name" value="YitT_membrane"/>
    <property type="match status" value="1"/>
</dbReference>